<dbReference type="NCBIfam" id="TIGR00033">
    <property type="entry name" value="aroC"/>
    <property type="match status" value="1"/>
</dbReference>
<evidence type="ECO:0000256" key="5">
    <source>
        <dbReference type="ARBA" id="ARBA00022630"/>
    </source>
</evidence>
<dbReference type="GO" id="GO:0005829">
    <property type="term" value="C:cytosol"/>
    <property type="evidence" value="ECO:0007669"/>
    <property type="project" value="TreeGrafter"/>
</dbReference>
<dbReference type="RefSeq" id="WP_138209319.1">
    <property type="nucleotide sequence ID" value="NZ_CBCRUQ010000009.1"/>
</dbReference>
<reference evidence="13 14" key="1">
    <citation type="submission" date="2019-05" db="EMBL/GenBank/DDBJ databases">
        <authorList>
            <consortium name="Pathogen Informatics"/>
        </authorList>
    </citation>
    <scope>NUCLEOTIDE SEQUENCE [LARGE SCALE GENOMIC DNA]</scope>
    <source>
        <strain evidence="13 14">NCTC503</strain>
    </source>
</reference>
<dbReference type="GO" id="GO:0008652">
    <property type="term" value="P:amino acid biosynthetic process"/>
    <property type="evidence" value="ECO:0007669"/>
    <property type="project" value="UniProtKB-KW"/>
</dbReference>
<comment type="caution">
    <text evidence="11">Lacks conserved residue(s) required for the propagation of feature annotation.</text>
</comment>
<comment type="similarity">
    <text evidence="2 11 12">Belongs to the chorismate synthase family.</text>
</comment>
<comment type="cofactor">
    <cofactor evidence="11 12">
        <name>FMNH2</name>
        <dbReference type="ChEBI" id="CHEBI:57618"/>
    </cofactor>
    <text evidence="11 12">Reduced FMN (FMNH(2)).</text>
</comment>
<dbReference type="NCBIfam" id="NF003793">
    <property type="entry name" value="PRK05382.1"/>
    <property type="match status" value="1"/>
</dbReference>
<keyword evidence="5 11" id="KW-0285">Flavoprotein</keyword>
<feature type="binding site" evidence="11">
    <location>
        <position position="47"/>
    </location>
    <ligand>
        <name>NADP(+)</name>
        <dbReference type="ChEBI" id="CHEBI:58349"/>
    </ligand>
</feature>
<evidence type="ECO:0000256" key="1">
    <source>
        <dbReference type="ARBA" id="ARBA00005044"/>
    </source>
</evidence>
<dbReference type="CDD" id="cd07304">
    <property type="entry name" value="Chorismate_synthase"/>
    <property type="match status" value="1"/>
</dbReference>
<dbReference type="InterPro" id="IPR000453">
    <property type="entry name" value="Chorismate_synth"/>
</dbReference>
<evidence type="ECO:0000256" key="4">
    <source>
        <dbReference type="ARBA" id="ARBA00022605"/>
    </source>
</evidence>
<accession>A0A4U9QZQ1</accession>
<keyword evidence="9 11" id="KW-0057">Aromatic amino acid biosynthesis</keyword>
<dbReference type="PROSITE" id="PS00787">
    <property type="entry name" value="CHORISMATE_SYNTHASE_1"/>
    <property type="match status" value="1"/>
</dbReference>
<gene>
    <name evidence="11 13" type="primary">aroC</name>
    <name evidence="13" type="ORF">NCTC503_00539</name>
</gene>
<dbReference type="EMBL" id="LR590481">
    <property type="protein sequence ID" value="VTQ84434.1"/>
    <property type="molecule type" value="Genomic_DNA"/>
</dbReference>
<dbReference type="KEGG" id="hhw:NCTC503_00539"/>
<dbReference type="HAMAP" id="MF_00300">
    <property type="entry name" value="Chorismate_synth"/>
    <property type="match status" value="1"/>
</dbReference>
<dbReference type="EC" id="4.2.3.5" evidence="3 11"/>
<feature type="binding site" evidence="11">
    <location>
        <position position="289"/>
    </location>
    <ligand>
        <name>FMN</name>
        <dbReference type="ChEBI" id="CHEBI:58210"/>
    </ligand>
</feature>
<evidence type="ECO:0000256" key="3">
    <source>
        <dbReference type="ARBA" id="ARBA00013036"/>
    </source>
</evidence>
<name>A0A4U9QZQ1_HATHI</name>
<dbReference type="UniPathway" id="UPA00053">
    <property type="reaction ID" value="UER00090"/>
</dbReference>
<evidence type="ECO:0000256" key="7">
    <source>
        <dbReference type="ARBA" id="ARBA00022827"/>
    </source>
</evidence>
<comment type="subunit">
    <text evidence="11">Homotetramer.</text>
</comment>
<comment type="catalytic activity">
    <reaction evidence="11 12">
        <text>5-O-(1-carboxyvinyl)-3-phosphoshikimate = chorismate + phosphate</text>
        <dbReference type="Rhea" id="RHEA:21020"/>
        <dbReference type="ChEBI" id="CHEBI:29748"/>
        <dbReference type="ChEBI" id="CHEBI:43474"/>
        <dbReference type="ChEBI" id="CHEBI:57701"/>
        <dbReference type="EC" id="4.2.3.5"/>
    </reaction>
</comment>
<dbReference type="InterPro" id="IPR020541">
    <property type="entry name" value="Chorismate_synthase_CS"/>
</dbReference>
<evidence type="ECO:0000313" key="13">
    <source>
        <dbReference type="EMBL" id="VTQ84434.1"/>
    </source>
</evidence>
<evidence type="ECO:0000256" key="10">
    <source>
        <dbReference type="ARBA" id="ARBA00023239"/>
    </source>
</evidence>
<feature type="binding site" evidence="11">
    <location>
        <begin position="304"/>
        <end position="308"/>
    </location>
    <ligand>
        <name>FMN</name>
        <dbReference type="ChEBI" id="CHEBI:58210"/>
    </ligand>
</feature>
<proteinExistence type="inferred from homology"/>
<comment type="function">
    <text evidence="11">Catalyzes the anti-1,4-elimination of the C-3 phosphate and the C-6 proR hydrogen from 5-enolpyruvylshikimate-3-phosphate (EPSP) to yield chorismate, which is the branch point compound that serves as the starting substrate for the three terminal pathways of aromatic amino acid biosynthesis. This reaction introduces a second double bond into the aromatic ring system.</text>
</comment>
<dbReference type="OrthoDB" id="9771806at2"/>
<evidence type="ECO:0000256" key="12">
    <source>
        <dbReference type="RuleBase" id="RU000605"/>
    </source>
</evidence>
<dbReference type="GO" id="GO:0010181">
    <property type="term" value="F:FMN binding"/>
    <property type="evidence" value="ECO:0007669"/>
    <property type="project" value="TreeGrafter"/>
</dbReference>
<dbReference type="InterPro" id="IPR035904">
    <property type="entry name" value="Chorismate_synth_AroC_sf"/>
</dbReference>
<dbReference type="PANTHER" id="PTHR21085">
    <property type="entry name" value="CHORISMATE SYNTHASE"/>
    <property type="match status" value="1"/>
</dbReference>
<feature type="binding site" evidence="11">
    <location>
        <position position="53"/>
    </location>
    <ligand>
        <name>NADP(+)</name>
        <dbReference type="ChEBI" id="CHEBI:58349"/>
    </ligand>
</feature>
<dbReference type="PROSITE" id="PS00789">
    <property type="entry name" value="CHORISMATE_SYNTHASE_3"/>
    <property type="match status" value="1"/>
</dbReference>
<dbReference type="GO" id="GO:0009073">
    <property type="term" value="P:aromatic amino acid family biosynthetic process"/>
    <property type="evidence" value="ECO:0007669"/>
    <property type="project" value="UniProtKB-KW"/>
</dbReference>
<sequence>MSGVIGNKLKLSIFGESHGEGIGIVIDGLPAGVELNLEFIKFQMKRRAPGRSKLTTPRHEADMFNILSGVFEGKTTGTPLCAVIFNKDTKSKDYSQLKSKMRPSHSDYPAKEKYLGFNDYRGGGHFSGRITAPLVFAGAIAIKLLESKGIYLGSHIKSIYNIEEEFFDFKNLDKNLFLNLRHKEFPVMDEHKGILMKDEILKGRGELDSRGGIIEIATINLPVGLGSPFFDSVESRLSHMIFSVPGVKGIEFGSGFNITKLKGSEANDPYGIDNGKIVTLKNNNGGVVGGLTTGMPLIFRVAIKPTSSIGISQDTVDIEKFEEVKLEVKGRHDPCIVPRAVPVIESVTALTILDLILEREGEVWKI</sequence>
<dbReference type="SUPFAM" id="SSF103263">
    <property type="entry name" value="Chorismate synthase, AroC"/>
    <property type="match status" value="1"/>
</dbReference>
<feature type="binding site" evidence="11">
    <location>
        <begin position="125"/>
        <end position="127"/>
    </location>
    <ligand>
        <name>FMN</name>
        <dbReference type="ChEBI" id="CHEBI:58210"/>
    </ligand>
</feature>
<organism evidence="13 14">
    <name type="scientific">Hathewaya histolytica</name>
    <name type="common">Clostridium histolyticum</name>
    <dbReference type="NCBI Taxonomy" id="1498"/>
    <lineage>
        <taxon>Bacteria</taxon>
        <taxon>Bacillati</taxon>
        <taxon>Bacillota</taxon>
        <taxon>Clostridia</taxon>
        <taxon>Eubacteriales</taxon>
        <taxon>Clostridiaceae</taxon>
        <taxon>Hathewaya</taxon>
    </lineage>
</organism>
<keyword evidence="10 11" id="KW-0456">Lyase</keyword>
<keyword evidence="7 11" id="KW-0274">FAD</keyword>
<evidence type="ECO:0000313" key="14">
    <source>
        <dbReference type="Proteomes" id="UP000308489"/>
    </source>
</evidence>
<dbReference type="PANTHER" id="PTHR21085:SF0">
    <property type="entry name" value="CHORISMATE SYNTHASE"/>
    <property type="match status" value="1"/>
</dbReference>
<keyword evidence="8 11" id="KW-0521">NADP</keyword>
<keyword evidence="6 11" id="KW-0288">FMN</keyword>
<dbReference type="AlphaFoldDB" id="A0A4U9QZQ1"/>
<evidence type="ECO:0000256" key="8">
    <source>
        <dbReference type="ARBA" id="ARBA00022857"/>
    </source>
</evidence>
<evidence type="ECO:0000256" key="9">
    <source>
        <dbReference type="ARBA" id="ARBA00023141"/>
    </source>
</evidence>
<dbReference type="GO" id="GO:0004107">
    <property type="term" value="F:chorismate synthase activity"/>
    <property type="evidence" value="ECO:0007669"/>
    <property type="project" value="UniProtKB-UniRule"/>
</dbReference>
<keyword evidence="4 11" id="KW-0028">Amino-acid biosynthesis</keyword>
<dbReference type="GO" id="GO:0009423">
    <property type="term" value="P:chorismate biosynthetic process"/>
    <property type="evidence" value="ECO:0007669"/>
    <property type="project" value="UniProtKB-UniRule"/>
</dbReference>
<evidence type="ECO:0000256" key="11">
    <source>
        <dbReference type="HAMAP-Rule" id="MF_00300"/>
    </source>
</evidence>
<dbReference type="Proteomes" id="UP000308489">
    <property type="component" value="Chromosome 1"/>
</dbReference>
<protein>
    <recommendedName>
        <fullName evidence="3 11">Chorismate synthase</fullName>
        <shortName evidence="11">CS</shortName>
        <ecNumber evidence="3 11">4.2.3.5</ecNumber>
    </recommendedName>
    <alternativeName>
        <fullName evidence="11">5-enolpyruvylshikimate-3-phosphate phospholyase</fullName>
    </alternativeName>
</protein>
<feature type="binding site" evidence="11">
    <location>
        <position position="331"/>
    </location>
    <ligand>
        <name>FMN</name>
        <dbReference type="ChEBI" id="CHEBI:58210"/>
    </ligand>
</feature>
<keyword evidence="14" id="KW-1185">Reference proteome</keyword>
<evidence type="ECO:0000256" key="6">
    <source>
        <dbReference type="ARBA" id="ARBA00022643"/>
    </source>
</evidence>
<dbReference type="PROSITE" id="PS00788">
    <property type="entry name" value="CHORISMATE_SYNTHASE_2"/>
    <property type="match status" value="1"/>
</dbReference>
<dbReference type="Gene3D" id="3.60.150.10">
    <property type="entry name" value="Chorismate synthase AroC"/>
    <property type="match status" value="1"/>
</dbReference>
<comment type="pathway">
    <text evidence="1 11 12">Metabolic intermediate biosynthesis; chorismate biosynthesis; chorismate from D-erythrose 4-phosphate and phosphoenolpyruvate: step 7/7.</text>
</comment>
<dbReference type="PIRSF" id="PIRSF001456">
    <property type="entry name" value="Chorismate_synth"/>
    <property type="match status" value="1"/>
</dbReference>
<evidence type="ECO:0000256" key="2">
    <source>
        <dbReference type="ARBA" id="ARBA00008014"/>
    </source>
</evidence>
<dbReference type="Pfam" id="PF01264">
    <property type="entry name" value="Chorismate_synt"/>
    <property type="match status" value="1"/>
</dbReference>